<dbReference type="CDD" id="cd11404">
    <property type="entry name" value="bHLHzip_Mlx_like"/>
    <property type="match status" value="1"/>
</dbReference>
<dbReference type="Gene3D" id="4.10.280.10">
    <property type="entry name" value="Helix-loop-helix DNA-binding domain"/>
    <property type="match status" value="1"/>
</dbReference>
<dbReference type="GO" id="GO:0000981">
    <property type="term" value="F:DNA-binding transcription factor activity, RNA polymerase II-specific"/>
    <property type="evidence" value="ECO:0007669"/>
    <property type="project" value="TreeGrafter"/>
</dbReference>
<feature type="compositionally biased region" description="Polar residues" evidence="6">
    <location>
        <begin position="7"/>
        <end position="28"/>
    </location>
</feature>
<evidence type="ECO:0000259" key="7">
    <source>
        <dbReference type="PROSITE" id="PS50888"/>
    </source>
</evidence>
<dbReference type="KEGG" id="trg:TRUGW13939_04734"/>
<evidence type="ECO:0000256" key="5">
    <source>
        <dbReference type="ARBA" id="ARBA00023242"/>
    </source>
</evidence>
<dbReference type="GO" id="GO:0000978">
    <property type="term" value="F:RNA polymerase II cis-regulatory region sequence-specific DNA binding"/>
    <property type="evidence" value="ECO:0007669"/>
    <property type="project" value="TreeGrafter"/>
</dbReference>
<organism evidence="8 9">
    <name type="scientific">Talaromyces rugulosus</name>
    <name type="common">Penicillium rugulosum</name>
    <dbReference type="NCBI Taxonomy" id="121627"/>
    <lineage>
        <taxon>Eukaryota</taxon>
        <taxon>Fungi</taxon>
        <taxon>Dikarya</taxon>
        <taxon>Ascomycota</taxon>
        <taxon>Pezizomycotina</taxon>
        <taxon>Eurotiomycetes</taxon>
        <taxon>Eurotiomycetidae</taxon>
        <taxon>Eurotiales</taxon>
        <taxon>Trichocomaceae</taxon>
        <taxon>Talaromyces</taxon>
        <taxon>Talaromyces sect. Islandici</taxon>
    </lineage>
</organism>
<dbReference type="AlphaFoldDB" id="A0A7H8QUZ1"/>
<feature type="compositionally biased region" description="Acidic residues" evidence="6">
    <location>
        <begin position="291"/>
        <end position="303"/>
    </location>
</feature>
<feature type="region of interest" description="Disordered" evidence="6">
    <location>
        <begin position="55"/>
        <end position="84"/>
    </location>
</feature>
<keyword evidence="4" id="KW-0804">Transcription</keyword>
<feature type="compositionally biased region" description="Low complexity" evidence="6">
    <location>
        <begin position="163"/>
        <end position="180"/>
    </location>
</feature>
<dbReference type="GO" id="GO:0046983">
    <property type="term" value="F:protein dimerization activity"/>
    <property type="evidence" value="ECO:0007669"/>
    <property type="project" value="InterPro"/>
</dbReference>
<evidence type="ECO:0000313" key="8">
    <source>
        <dbReference type="EMBL" id="QKX57616.1"/>
    </source>
</evidence>
<dbReference type="InterPro" id="IPR036638">
    <property type="entry name" value="HLH_DNA-bd_sf"/>
</dbReference>
<accession>A0A7H8QUZ1</accession>
<gene>
    <name evidence="8" type="ORF">TRUGW13939_04734</name>
</gene>
<feature type="region of interest" description="Disordered" evidence="6">
    <location>
        <begin position="115"/>
        <end position="189"/>
    </location>
</feature>
<dbReference type="PANTHER" id="PTHR15741:SF27">
    <property type="entry name" value="TRANSCRIPTION FACTOR AP-4"/>
    <property type="match status" value="1"/>
</dbReference>
<dbReference type="SUPFAM" id="SSF47459">
    <property type="entry name" value="HLH, helix-loop-helix DNA-binding domain"/>
    <property type="match status" value="1"/>
</dbReference>
<reference evidence="9" key="1">
    <citation type="submission" date="2020-06" db="EMBL/GenBank/DDBJ databases">
        <title>A chromosome-scale genome assembly of Talaromyces rugulosus W13939.</title>
        <authorList>
            <person name="Wang B."/>
            <person name="Guo L."/>
            <person name="Ye K."/>
            <person name="Wang L."/>
        </authorList>
    </citation>
    <scope>NUCLEOTIDE SEQUENCE [LARGE SCALE GENOMIC DNA]</scope>
    <source>
        <strain evidence="9">W13939</strain>
    </source>
</reference>
<evidence type="ECO:0000313" key="9">
    <source>
        <dbReference type="Proteomes" id="UP000509510"/>
    </source>
</evidence>
<name>A0A7H8QUZ1_TALRU</name>
<comment type="subcellular location">
    <subcellularLocation>
        <location evidence="1">Nucleus</location>
    </subcellularLocation>
</comment>
<evidence type="ECO:0000256" key="2">
    <source>
        <dbReference type="ARBA" id="ARBA00023015"/>
    </source>
</evidence>
<dbReference type="PANTHER" id="PTHR15741">
    <property type="entry name" value="BASIC HELIX-LOOP-HELIX ZIP TRANSCRIPTION FACTOR"/>
    <property type="match status" value="1"/>
</dbReference>
<dbReference type="Proteomes" id="UP000509510">
    <property type="component" value="Chromosome II"/>
</dbReference>
<sequence length="415" mass="46185">MTEQRRFQASSLKHAASTPSDLTVSPDTPSNMAAFASYRPMPMGNNNIYVDSPDGYLPPSFQPPHNMLTMMGPPAGSRTAAHENQPVQPYNFQPNGEIGYSPQFTWYPQNGDFDPYFAGRPPGTFAPLPPAGPGVLPSNDTQNQQQTAQKKLLPKGLPATDQPSLPTPGSSVSSPSAASPSREKSLENRAPKFQKIATSTHAENGDALYFHWPEICLDHQASVRSDQGQTRAGGHNVRELRWGSDTSFDANKFVPPVNQQSHTVATDKWMGWIPSIAARQIVPGLSRPGDQDSDESDDPENDFDDRQQTNEVEEETRGGGLHRKPSLLPLGRDLQSTEKLRRRAERRKQVHNTSERKRREQLNKGFLDLCEIVPGLDISTHTRKEILFRTADWLEKFLQDNSCLKDQLDRLKNAV</sequence>
<evidence type="ECO:0000256" key="1">
    <source>
        <dbReference type="ARBA" id="ARBA00004123"/>
    </source>
</evidence>
<evidence type="ECO:0000256" key="4">
    <source>
        <dbReference type="ARBA" id="ARBA00023163"/>
    </source>
</evidence>
<dbReference type="Pfam" id="PF00010">
    <property type="entry name" value="HLH"/>
    <property type="match status" value="1"/>
</dbReference>
<evidence type="ECO:0000256" key="6">
    <source>
        <dbReference type="SAM" id="MobiDB-lite"/>
    </source>
</evidence>
<feature type="region of interest" description="Disordered" evidence="6">
    <location>
        <begin position="1"/>
        <end position="28"/>
    </location>
</feature>
<dbReference type="InterPro" id="IPR011598">
    <property type="entry name" value="bHLH_dom"/>
</dbReference>
<dbReference type="EMBL" id="CP055899">
    <property type="protein sequence ID" value="QKX57616.1"/>
    <property type="molecule type" value="Genomic_DNA"/>
</dbReference>
<dbReference type="InterPro" id="IPR052207">
    <property type="entry name" value="Max-like/E-box_TFs"/>
</dbReference>
<feature type="compositionally biased region" description="Polar residues" evidence="6">
    <location>
        <begin position="138"/>
        <end position="149"/>
    </location>
</feature>
<dbReference type="RefSeq" id="XP_035343794.1">
    <property type="nucleotide sequence ID" value="XM_035487901.1"/>
</dbReference>
<dbReference type="SMART" id="SM00353">
    <property type="entry name" value="HLH"/>
    <property type="match status" value="1"/>
</dbReference>
<dbReference type="OrthoDB" id="5778525at2759"/>
<feature type="compositionally biased region" description="Basic residues" evidence="6">
    <location>
        <begin position="340"/>
        <end position="350"/>
    </location>
</feature>
<keyword evidence="5" id="KW-0539">Nucleus</keyword>
<feature type="region of interest" description="Disordered" evidence="6">
    <location>
        <begin position="283"/>
        <end position="358"/>
    </location>
</feature>
<proteinExistence type="predicted"/>
<dbReference type="GeneID" id="55992234"/>
<dbReference type="PROSITE" id="PS50888">
    <property type="entry name" value="BHLH"/>
    <property type="match status" value="1"/>
</dbReference>
<protein>
    <recommendedName>
        <fullName evidence="7">BHLH domain-containing protein</fullName>
    </recommendedName>
</protein>
<keyword evidence="3" id="KW-0238">DNA-binding</keyword>
<keyword evidence="2" id="KW-0805">Transcription regulation</keyword>
<feature type="domain" description="BHLH" evidence="7">
    <location>
        <begin position="346"/>
        <end position="397"/>
    </location>
</feature>
<keyword evidence="9" id="KW-1185">Reference proteome</keyword>
<evidence type="ECO:0000256" key="3">
    <source>
        <dbReference type="ARBA" id="ARBA00023125"/>
    </source>
</evidence>
<dbReference type="GO" id="GO:0005634">
    <property type="term" value="C:nucleus"/>
    <property type="evidence" value="ECO:0007669"/>
    <property type="project" value="UniProtKB-SubCell"/>
</dbReference>